<reference evidence="2" key="1">
    <citation type="submission" date="2013-04" db="EMBL/GenBank/DDBJ databases">
        <title>The Genome Sequence of Fonticula alba ATCC 38817.</title>
        <authorList>
            <consortium name="The Broad Institute Genomics Platform"/>
            <person name="Russ C."/>
            <person name="Cuomo C."/>
            <person name="Burger G."/>
            <person name="Gray M.W."/>
            <person name="Holland P.W.H."/>
            <person name="King N."/>
            <person name="Lang F.B.F."/>
            <person name="Roger A.J."/>
            <person name="Ruiz-Trillo I."/>
            <person name="Brown M."/>
            <person name="Walker B."/>
            <person name="Young S."/>
            <person name="Zeng Q."/>
            <person name="Gargeya S."/>
            <person name="Fitzgerald M."/>
            <person name="Haas B."/>
            <person name="Abouelleil A."/>
            <person name="Allen A.W."/>
            <person name="Alvarado L."/>
            <person name="Arachchi H.M."/>
            <person name="Berlin A.M."/>
            <person name="Chapman S.B."/>
            <person name="Gainer-Dewar J."/>
            <person name="Goldberg J."/>
            <person name="Griggs A."/>
            <person name="Gujja S."/>
            <person name="Hansen M."/>
            <person name="Howarth C."/>
            <person name="Imamovic A."/>
            <person name="Ireland A."/>
            <person name="Larimer J."/>
            <person name="McCowan C."/>
            <person name="Murphy C."/>
            <person name="Pearson M."/>
            <person name="Poon T.W."/>
            <person name="Priest M."/>
            <person name="Roberts A."/>
            <person name="Saif S."/>
            <person name="Shea T."/>
            <person name="Sisk P."/>
            <person name="Sykes S."/>
            <person name="Wortman J."/>
            <person name="Nusbaum C."/>
            <person name="Birren B."/>
        </authorList>
    </citation>
    <scope>NUCLEOTIDE SEQUENCE [LARGE SCALE GENOMIC DNA]</scope>
    <source>
        <strain evidence="2">ATCC 38817</strain>
    </source>
</reference>
<feature type="transmembrane region" description="Helical" evidence="1">
    <location>
        <begin position="100"/>
        <end position="118"/>
    </location>
</feature>
<organism evidence="2">
    <name type="scientific">Fonticula alba</name>
    <name type="common">Slime mold</name>
    <dbReference type="NCBI Taxonomy" id="691883"/>
    <lineage>
        <taxon>Eukaryota</taxon>
        <taxon>Rotosphaerida</taxon>
        <taxon>Fonticulaceae</taxon>
        <taxon>Fonticula</taxon>
    </lineage>
</organism>
<name>A0A058Z4Q8_FONAL</name>
<keyword evidence="3" id="KW-1185">Reference proteome</keyword>
<keyword evidence="1" id="KW-0812">Transmembrane</keyword>
<evidence type="ECO:0000313" key="3">
    <source>
        <dbReference type="Proteomes" id="UP000030693"/>
    </source>
</evidence>
<proteinExistence type="predicted"/>
<protein>
    <submittedName>
        <fullName evidence="2">Uncharacterized protein</fullName>
    </submittedName>
</protein>
<accession>A0A058Z4Q8</accession>
<evidence type="ECO:0000313" key="2">
    <source>
        <dbReference type="EMBL" id="KCV69274.1"/>
    </source>
</evidence>
<keyword evidence="1" id="KW-0472">Membrane</keyword>
<keyword evidence="1" id="KW-1133">Transmembrane helix</keyword>
<evidence type="ECO:0000256" key="1">
    <source>
        <dbReference type="SAM" id="Phobius"/>
    </source>
</evidence>
<dbReference type="AlphaFoldDB" id="A0A058Z4Q8"/>
<gene>
    <name evidence="2" type="ORF">H696_03709</name>
</gene>
<dbReference type="RefSeq" id="XP_009495839.1">
    <property type="nucleotide sequence ID" value="XM_009497564.1"/>
</dbReference>
<dbReference type="GeneID" id="20528434"/>
<dbReference type="Proteomes" id="UP000030693">
    <property type="component" value="Unassembled WGS sequence"/>
</dbReference>
<feature type="transmembrane region" description="Helical" evidence="1">
    <location>
        <begin position="61"/>
        <end position="88"/>
    </location>
</feature>
<dbReference type="EMBL" id="KB932206">
    <property type="protein sequence ID" value="KCV69274.1"/>
    <property type="molecule type" value="Genomic_DNA"/>
</dbReference>
<sequence length="124" mass="13231">MRPVENAHAGLVGAGMLSIPAGTLTSLAASIASVATSASGSASGPKDYAPPGFDSSVITQFHPVEIACTVTLTAMVLFVGIVVGYVWWFRTWPPFKTKQLNWVLIMYFATVLFSYGHLTFRSAC</sequence>